<accession>A0A8S9M009</accession>
<evidence type="ECO:0000313" key="1">
    <source>
        <dbReference type="EMBL" id="KAF2610593.1"/>
    </source>
</evidence>
<protein>
    <submittedName>
        <fullName evidence="1">Uncharacterized protein</fullName>
    </submittedName>
</protein>
<gene>
    <name evidence="1" type="ORF">F2Q70_00013843</name>
</gene>
<proteinExistence type="predicted"/>
<comment type="caution">
    <text evidence="1">The sequence shown here is derived from an EMBL/GenBank/DDBJ whole genome shotgun (WGS) entry which is preliminary data.</text>
</comment>
<dbReference type="EMBL" id="QGKY02000089">
    <property type="protein sequence ID" value="KAF2610593.1"/>
    <property type="molecule type" value="Genomic_DNA"/>
</dbReference>
<organism evidence="1">
    <name type="scientific">Brassica cretica</name>
    <name type="common">Mustard</name>
    <dbReference type="NCBI Taxonomy" id="69181"/>
    <lineage>
        <taxon>Eukaryota</taxon>
        <taxon>Viridiplantae</taxon>
        <taxon>Streptophyta</taxon>
        <taxon>Embryophyta</taxon>
        <taxon>Tracheophyta</taxon>
        <taxon>Spermatophyta</taxon>
        <taxon>Magnoliopsida</taxon>
        <taxon>eudicotyledons</taxon>
        <taxon>Gunneridae</taxon>
        <taxon>Pentapetalae</taxon>
        <taxon>rosids</taxon>
        <taxon>malvids</taxon>
        <taxon>Brassicales</taxon>
        <taxon>Brassicaceae</taxon>
        <taxon>Brassiceae</taxon>
        <taxon>Brassica</taxon>
    </lineage>
</organism>
<dbReference type="AlphaFoldDB" id="A0A8S9M009"/>
<reference evidence="1" key="1">
    <citation type="submission" date="2019-12" db="EMBL/GenBank/DDBJ databases">
        <title>Genome sequencing and annotation of Brassica cretica.</title>
        <authorList>
            <person name="Studholme D.J."/>
            <person name="Sarris P.F."/>
        </authorList>
    </citation>
    <scope>NUCLEOTIDE SEQUENCE</scope>
    <source>
        <strain evidence="1">PFS-102/07</strain>
        <tissue evidence="1">Leaf</tissue>
    </source>
</reference>
<name>A0A8S9M009_BRACR</name>
<sequence>MGIPIPIPAALKPNVNVSRGASFAVADATLLGAPVESQKYFKILFGNMDDN</sequence>